<accession>A0A345VJK9</accession>
<keyword evidence="1" id="KW-1133">Transmembrane helix</keyword>
<evidence type="ECO:0000313" key="3">
    <source>
        <dbReference type="Proteomes" id="UP000255411"/>
    </source>
</evidence>
<reference evidence="2 3" key="1">
    <citation type="submission" date="2017-07" db="EMBL/GenBank/DDBJ databases">
        <title>Streptococcus pluranimalium as cause of bovine abortion.</title>
        <authorList>
            <person name="Rodriguez Campos S."/>
            <person name="Gobeli Brawand S."/>
            <person name="Brodard I."/>
            <person name="Rychener L."/>
            <person name="Perreten V."/>
        </authorList>
    </citation>
    <scope>NUCLEOTIDE SEQUENCE [LARGE SCALE GENOMIC DNA]</scope>
    <source>
        <strain evidence="2 3">14A0014</strain>
    </source>
</reference>
<protein>
    <recommendedName>
        <fullName evidence="4">DUF2628 domain-containing protein</fullName>
    </recommendedName>
</protein>
<name>A0A345VJK9_9STRE</name>
<proteinExistence type="predicted"/>
<evidence type="ECO:0000313" key="2">
    <source>
        <dbReference type="EMBL" id="AXJ12911.1"/>
    </source>
</evidence>
<gene>
    <name evidence="2" type="ORF">Sp14A_09900</name>
</gene>
<sequence length="104" mass="12070">MKINLINQDTNQTKNVKVGFSWTTLFFGLFVPLFRKDWKWFGIMLGVTVLIVAVSVMFDIEPPGGIVGIAFSFFYNNEYIKDLVTKGWEPLTQEDEDIYEEKVH</sequence>
<feature type="transmembrane region" description="Helical" evidence="1">
    <location>
        <begin position="40"/>
        <end position="58"/>
    </location>
</feature>
<dbReference type="Proteomes" id="UP000255411">
    <property type="component" value="Chromosome"/>
</dbReference>
<organism evidence="2 3">
    <name type="scientific">Streptococcus pluranimalium</name>
    <dbReference type="NCBI Taxonomy" id="82348"/>
    <lineage>
        <taxon>Bacteria</taxon>
        <taxon>Bacillati</taxon>
        <taxon>Bacillota</taxon>
        <taxon>Bacilli</taxon>
        <taxon>Lactobacillales</taxon>
        <taxon>Streptococcaceae</taxon>
        <taxon>Streptococcus</taxon>
    </lineage>
</organism>
<keyword evidence="1" id="KW-0812">Transmembrane</keyword>
<evidence type="ECO:0000256" key="1">
    <source>
        <dbReference type="SAM" id="Phobius"/>
    </source>
</evidence>
<dbReference type="RefSeq" id="WP_115130128.1">
    <property type="nucleotide sequence ID" value="NZ_CP022601.1"/>
</dbReference>
<dbReference type="AlphaFoldDB" id="A0A345VJK9"/>
<dbReference type="EMBL" id="CP022601">
    <property type="protein sequence ID" value="AXJ12911.1"/>
    <property type="molecule type" value="Genomic_DNA"/>
</dbReference>
<keyword evidence="1" id="KW-0472">Membrane</keyword>
<evidence type="ECO:0008006" key="4">
    <source>
        <dbReference type="Google" id="ProtNLM"/>
    </source>
</evidence>
<feature type="transmembrane region" description="Helical" evidence="1">
    <location>
        <begin position="16"/>
        <end position="34"/>
    </location>
</feature>